<dbReference type="Gene3D" id="2.40.30.170">
    <property type="match status" value="1"/>
</dbReference>
<organism evidence="3 4">
    <name type="scientific">Methylobacterium symbioticum</name>
    <dbReference type="NCBI Taxonomy" id="2584084"/>
    <lineage>
        <taxon>Bacteria</taxon>
        <taxon>Pseudomonadati</taxon>
        <taxon>Pseudomonadota</taxon>
        <taxon>Alphaproteobacteria</taxon>
        <taxon>Hyphomicrobiales</taxon>
        <taxon>Methylobacteriaceae</taxon>
        <taxon>Methylobacterium</taxon>
    </lineage>
</organism>
<feature type="region of interest" description="Disordered" evidence="1">
    <location>
        <begin position="1"/>
        <end position="20"/>
    </location>
</feature>
<dbReference type="Pfam" id="PF25975">
    <property type="entry name" value="CzcB_C"/>
    <property type="match status" value="1"/>
</dbReference>
<evidence type="ECO:0000256" key="1">
    <source>
        <dbReference type="SAM" id="MobiDB-lite"/>
    </source>
</evidence>
<evidence type="ECO:0000313" key="4">
    <source>
        <dbReference type="Proteomes" id="UP000410984"/>
    </source>
</evidence>
<name>A0A509EEC2_9HYPH</name>
<accession>A0A509EEC2</accession>
<dbReference type="EMBL" id="CABFPH010000045">
    <property type="protein sequence ID" value="VUD72611.1"/>
    <property type="molecule type" value="Genomic_DNA"/>
</dbReference>
<sequence>MSEQPSVALRLARGEGAPPSGRRCRAWAEGRLPLLAAALPLAVLLLSALLLAGPAAAQSTPEGTKVLGVRAGNACLKEQVRITGFALAREESGASIPFDGYRVTEILVAEGDTVTAGQEILRAVRQPDGGAQRPQTPETVSLRAPIAGRVTRIGLRLGQVTGAAAGLGAPAAPAAPAGLPDPQVRVMADAGTELLVDVPSPYAAKIRTGTAARIVPDEGAEIRGSVRVPVSEVDPRTQLGRARISLDPPTALRPGQFASAVLETARDCGVAVPRAAVSYQNGVPTVQVLNGSRVETRSVRIGLSDESNVQIREGLSDGEPVVANAGTALRPGDRVTPVITGQVGASR</sequence>
<dbReference type="GO" id="GO:1990281">
    <property type="term" value="C:efflux pump complex"/>
    <property type="evidence" value="ECO:0007669"/>
    <property type="project" value="TreeGrafter"/>
</dbReference>
<dbReference type="InterPro" id="IPR058649">
    <property type="entry name" value="CzcB_C"/>
</dbReference>
<reference evidence="3 4" key="1">
    <citation type="submission" date="2019-06" db="EMBL/GenBank/DDBJ databases">
        <authorList>
            <person name="Rodrigo-Torres L."/>
            <person name="Arahal R. D."/>
            <person name="Lucena T."/>
        </authorList>
    </citation>
    <scope>NUCLEOTIDE SEQUENCE [LARGE SCALE GENOMIC DNA]</scope>
    <source>
        <strain evidence="3 4">SB0023/3</strain>
    </source>
</reference>
<dbReference type="PANTHER" id="PTHR30469">
    <property type="entry name" value="MULTIDRUG RESISTANCE PROTEIN MDTA"/>
    <property type="match status" value="1"/>
</dbReference>
<keyword evidence="4" id="KW-1185">Reference proteome</keyword>
<feature type="domain" description="CzcB-like C-terminal circularly permuted SH3-like" evidence="2">
    <location>
        <begin position="270"/>
        <end position="324"/>
    </location>
</feature>
<dbReference type="GO" id="GO:0015562">
    <property type="term" value="F:efflux transmembrane transporter activity"/>
    <property type="evidence" value="ECO:0007669"/>
    <property type="project" value="TreeGrafter"/>
</dbReference>
<proteinExistence type="predicted"/>
<gene>
    <name evidence="3" type="primary">mdtA_2</name>
    <name evidence="3" type="ORF">MET9862_03211</name>
</gene>
<dbReference type="Proteomes" id="UP000410984">
    <property type="component" value="Unassembled WGS sequence"/>
</dbReference>
<protein>
    <submittedName>
        <fullName evidence="3">Multidrug resistance protein MdtA</fullName>
    </submittedName>
</protein>
<evidence type="ECO:0000259" key="2">
    <source>
        <dbReference type="Pfam" id="PF25975"/>
    </source>
</evidence>
<evidence type="ECO:0000313" key="3">
    <source>
        <dbReference type="EMBL" id="VUD72611.1"/>
    </source>
</evidence>
<dbReference type="Gene3D" id="6.20.50.140">
    <property type="match status" value="1"/>
</dbReference>
<dbReference type="PANTHER" id="PTHR30469:SF38">
    <property type="entry name" value="HLYD FAMILY SECRETION PROTEIN"/>
    <property type="match status" value="1"/>
</dbReference>
<dbReference type="Gene3D" id="2.40.50.100">
    <property type="match status" value="1"/>
</dbReference>
<dbReference type="AlphaFoldDB" id="A0A509EEC2"/>